<organism evidence="2 3">
    <name type="scientific">Paenibacillus terrae (strain HPL-003)</name>
    <dbReference type="NCBI Taxonomy" id="985665"/>
    <lineage>
        <taxon>Bacteria</taxon>
        <taxon>Bacillati</taxon>
        <taxon>Bacillota</taxon>
        <taxon>Bacilli</taxon>
        <taxon>Bacillales</taxon>
        <taxon>Paenibacillaceae</taxon>
        <taxon>Paenibacillus</taxon>
    </lineage>
</organism>
<name>G7VYC5_PAETH</name>
<dbReference type="EMBL" id="CP003107">
    <property type="protein sequence ID" value="AET58453.1"/>
    <property type="molecule type" value="Genomic_DNA"/>
</dbReference>
<dbReference type="HOGENOM" id="CLU_2082540_0_0_9"/>
<dbReference type="KEGG" id="pta:HPL003_08450"/>
<protein>
    <submittedName>
        <fullName evidence="2">Uncharacterized protein</fullName>
    </submittedName>
</protein>
<dbReference type="AlphaFoldDB" id="G7VYC5"/>
<keyword evidence="1" id="KW-0812">Transmembrane</keyword>
<proteinExistence type="predicted"/>
<evidence type="ECO:0000313" key="2">
    <source>
        <dbReference type="EMBL" id="AET58453.1"/>
    </source>
</evidence>
<feature type="transmembrane region" description="Helical" evidence="1">
    <location>
        <begin position="80"/>
        <end position="99"/>
    </location>
</feature>
<reference evidence="2 3" key="3">
    <citation type="journal article" date="2012" name="J. Bacteriol.">
        <title>Genome Sequence of Paenibacillus terrae HPL-003, a Xylanase-Producing Bacterium Isolated from Soil Found in Forest Residue.</title>
        <authorList>
            <person name="Shin S.H."/>
            <person name="Kim S."/>
            <person name="Kim J.Y."/>
            <person name="Song H.Y."/>
            <person name="Cho S.J."/>
            <person name="Kim D.R."/>
            <person name="Lee K.I."/>
            <person name="Lim H.K."/>
            <person name="Park N.J."/>
            <person name="Hwang I.T."/>
            <person name="Yang K.S."/>
        </authorList>
    </citation>
    <scope>NUCLEOTIDE SEQUENCE [LARGE SCALE GENOMIC DNA]</scope>
    <source>
        <strain evidence="2 3">HPL-003</strain>
    </source>
</reference>
<sequence>MVLRSLNNPTILGKLSSLEQQKIELETKLIESQHVTEKAAITEESLRQLLSCFQDHNTSRKLLRSKSSSTAKYSSPLPNYSLHMDLLVIMVIMVFMLYIDQSTFQLFENMQAFRSDE</sequence>
<accession>G7VYC5</accession>
<dbReference type="STRING" id="985665.HPL003_08450"/>
<keyword evidence="1" id="KW-1133">Transmembrane helix</keyword>
<keyword evidence="1" id="KW-0472">Membrane</keyword>
<evidence type="ECO:0000256" key="1">
    <source>
        <dbReference type="SAM" id="Phobius"/>
    </source>
</evidence>
<dbReference type="Proteomes" id="UP000005876">
    <property type="component" value="Chromosome"/>
</dbReference>
<reference evidence="3" key="1">
    <citation type="submission" date="2011-11" db="EMBL/GenBank/DDBJ databases">
        <title>Complete sequence of Paenibacillus terrae HPL-003.</title>
        <authorList>
            <person name="Shin S.H."/>
            <person name="Kim S."/>
            <person name="Kim J.Y."/>
        </authorList>
    </citation>
    <scope>NUCLEOTIDE SEQUENCE [LARGE SCALE GENOMIC DNA]</scope>
    <source>
        <strain evidence="3">HPL-003</strain>
    </source>
</reference>
<gene>
    <name evidence="2" type="ordered locus">HPL003_08450</name>
</gene>
<evidence type="ECO:0000313" key="3">
    <source>
        <dbReference type="Proteomes" id="UP000005876"/>
    </source>
</evidence>
<reference key="2">
    <citation type="submission" date="2011-11" db="EMBL/GenBank/DDBJ databases">
        <authorList>
            <person name="Shin S.H."/>
            <person name="Kim S."/>
            <person name="Kim J.Y."/>
        </authorList>
    </citation>
    <scope>NUCLEOTIDE SEQUENCE</scope>
    <source>
        <strain>HPL-003</strain>
    </source>
</reference>